<dbReference type="AlphaFoldDB" id="A0A0C2HJI0"/>
<dbReference type="PANTHER" id="PTHR10590:SF4">
    <property type="entry name" value="SOLUTE CARRIER FAMILY 28 MEMBER 3"/>
    <property type="match status" value="1"/>
</dbReference>
<dbReference type="InterPro" id="IPR008276">
    <property type="entry name" value="C_nuclsd_transpt"/>
</dbReference>
<accession>A0A0C2HJI0</accession>
<protein>
    <recommendedName>
        <fullName evidence="1">Concentrative nucleoside transporter C-terminal domain-containing protein</fullName>
    </recommendedName>
</protein>
<dbReference type="GO" id="GO:0005337">
    <property type="term" value="F:nucleoside transmembrane transporter activity"/>
    <property type="evidence" value="ECO:0007669"/>
    <property type="project" value="InterPro"/>
</dbReference>
<evidence type="ECO:0000313" key="3">
    <source>
        <dbReference type="Proteomes" id="UP000035068"/>
    </source>
</evidence>
<dbReference type="EMBL" id="JWJD01000001">
    <property type="protein sequence ID" value="KIH77206.1"/>
    <property type="molecule type" value="Genomic_DNA"/>
</dbReference>
<sequence length="83" mass="8586">MGHILTASLISAPASVVIAKIMVPEIEESTFGALLPDTHTRSGMGAMAPERRHEIVSLGLKSLLAGTLATSMTAAIAALMLPF</sequence>
<reference evidence="2 3" key="1">
    <citation type="submission" date="2014-12" db="EMBL/GenBank/DDBJ databases">
        <title>Genomes of Geoalkalibacter ferrihydriticus and Geoalkalibacter subterraneus, two haloalkaliphilic metal-reducing members of the Geobacteraceae.</title>
        <authorList>
            <person name="Badalamenti J.P."/>
            <person name="Torres C.I."/>
            <person name="Krajmalnik-Brown R."/>
            <person name="Bond D.R."/>
        </authorList>
    </citation>
    <scope>NUCLEOTIDE SEQUENCE [LARGE SCALE GENOMIC DNA]</scope>
    <source>
        <strain evidence="2 3">DSM 17813</strain>
    </source>
</reference>
<feature type="domain" description="Concentrative nucleoside transporter C-terminal" evidence="1">
    <location>
        <begin position="42"/>
        <end position="77"/>
    </location>
</feature>
<organism evidence="2 3">
    <name type="scientific">Geoalkalibacter ferrihydriticus DSM 17813</name>
    <dbReference type="NCBI Taxonomy" id="1121915"/>
    <lineage>
        <taxon>Bacteria</taxon>
        <taxon>Pseudomonadati</taxon>
        <taxon>Thermodesulfobacteriota</taxon>
        <taxon>Desulfuromonadia</taxon>
        <taxon>Desulfuromonadales</taxon>
        <taxon>Geoalkalibacteraceae</taxon>
        <taxon>Geoalkalibacter</taxon>
    </lineage>
</organism>
<keyword evidence="3" id="KW-1185">Reference proteome</keyword>
<dbReference type="RefSeq" id="WP_040094948.1">
    <property type="nucleotide sequence ID" value="NZ_JWJD01000001.1"/>
</dbReference>
<proteinExistence type="predicted"/>
<dbReference type="GO" id="GO:0005886">
    <property type="term" value="C:plasma membrane"/>
    <property type="evidence" value="ECO:0007669"/>
    <property type="project" value="TreeGrafter"/>
</dbReference>
<comment type="caution">
    <text evidence="2">The sequence shown here is derived from an EMBL/GenBank/DDBJ whole genome shotgun (WGS) entry which is preliminary data.</text>
</comment>
<evidence type="ECO:0000259" key="1">
    <source>
        <dbReference type="Pfam" id="PF07662"/>
    </source>
</evidence>
<evidence type="ECO:0000313" key="2">
    <source>
        <dbReference type="EMBL" id="KIH77206.1"/>
    </source>
</evidence>
<dbReference type="InterPro" id="IPR011657">
    <property type="entry name" value="CNT_C_dom"/>
</dbReference>
<name>A0A0C2HJI0_9BACT</name>
<gene>
    <name evidence="2" type="ORF">GFER_00045</name>
</gene>
<dbReference type="Proteomes" id="UP000035068">
    <property type="component" value="Unassembled WGS sequence"/>
</dbReference>
<dbReference type="PANTHER" id="PTHR10590">
    <property type="entry name" value="SODIUM/NUCLEOSIDE COTRANSPORTER"/>
    <property type="match status" value="1"/>
</dbReference>
<dbReference type="Pfam" id="PF07662">
    <property type="entry name" value="Nucleos_tra2_C"/>
    <property type="match status" value="1"/>
</dbReference>
<dbReference type="GO" id="GO:0015293">
    <property type="term" value="F:symporter activity"/>
    <property type="evidence" value="ECO:0007669"/>
    <property type="project" value="TreeGrafter"/>
</dbReference>